<dbReference type="CDD" id="cd00207">
    <property type="entry name" value="fer2"/>
    <property type="match status" value="1"/>
</dbReference>
<proteinExistence type="predicted"/>
<dbReference type="GO" id="GO:0051536">
    <property type="term" value="F:iron-sulfur cluster binding"/>
    <property type="evidence" value="ECO:0007669"/>
    <property type="project" value="InterPro"/>
</dbReference>
<dbReference type="InterPro" id="IPR036010">
    <property type="entry name" value="2Fe-2S_ferredoxin-like_sf"/>
</dbReference>
<dbReference type="InterPro" id="IPR027980">
    <property type="entry name" value="RACo_C"/>
</dbReference>
<dbReference type="Pfam" id="PF14574">
    <property type="entry name" value="RACo_C_ter"/>
    <property type="match status" value="1"/>
</dbReference>
<dbReference type="InterPro" id="IPR041414">
    <property type="entry name" value="Raco-like_middle"/>
</dbReference>
<comment type="caution">
    <text evidence="2">The sequence shown here is derived from an EMBL/GenBank/DDBJ whole genome shotgun (WGS) entry which is preliminary data.</text>
</comment>
<dbReference type="InterPro" id="IPR042259">
    <property type="entry name" value="Raco-like_middle_sf"/>
</dbReference>
<dbReference type="InterPro" id="IPR012675">
    <property type="entry name" value="Beta-grasp_dom_sf"/>
</dbReference>
<dbReference type="PANTHER" id="PTHR42895">
    <property type="entry name" value="IRON-SULFUR CLUSTER-BINDING PROTEIN-RELATED"/>
    <property type="match status" value="1"/>
</dbReference>
<dbReference type="InterPro" id="IPR052911">
    <property type="entry name" value="Corrinoid_activation_enz"/>
</dbReference>
<accession>A0A9D2MCY1</accession>
<gene>
    <name evidence="2" type="ORF">H9714_10175</name>
</gene>
<protein>
    <submittedName>
        <fullName evidence="2">DUF4445 domain-containing protein</fullName>
    </submittedName>
</protein>
<feature type="domain" description="2Fe-2S ferredoxin-type" evidence="1">
    <location>
        <begin position="2"/>
        <end position="95"/>
    </location>
</feature>
<dbReference type="PROSITE" id="PS51085">
    <property type="entry name" value="2FE2S_FER_2"/>
    <property type="match status" value="1"/>
</dbReference>
<evidence type="ECO:0000313" key="2">
    <source>
        <dbReference type="EMBL" id="HJB57905.1"/>
    </source>
</evidence>
<dbReference type="Proteomes" id="UP000824208">
    <property type="component" value="Unassembled WGS sequence"/>
</dbReference>
<dbReference type="SUPFAM" id="SSF54292">
    <property type="entry name" value="2Fe-2S ferredoxin-like"/>
    <property type="match status" value="1"/>
</dbReference>
<reference evidence="2" key="1">
    <citation type="journal article" date="2021" name="PeerJ">
        <title>Extensive microbial diversity within the chicken gut microbiome revealed by metagenomics and culture.</title>
        <authorList>
            <person name="Gilroy R."/>
            <person name="Ravi A."/>
            <person name="Getino M."/>
            <person name="Pursley I."/>
            <person name="Horton D.L."/>
            <person name="Alikhan N.F."/>
            <person name="Baker D."/>
            <person name="Gharbi K."/>
            <person name="Hall N."/>
            <person name="Watson M."/>
            <person name="Adriaenssens E.M."/>
            <person name="Foster-Nyarko E."/>
            <person name="Jarju S."/>
            <person name="Secka A."/>
            <person name="Antonio M."/>
            <person name="Oren A."/>
            <person name="Chaudhuri R.R."/>
            <person name="La Ragione R."/>
            <person name="Hildebrand F."/>
            <person name="Pallen M.J."/>
        </authorList>
    </citation>
    <scope>NUCLEOTIDE SEQUENCE</scope>
    <source>
        <strain evidence="2">CHK189-11263</strain>
    </source>
</reference>
<name>A0A9D2MCY1_9FIRM</name>
<evidence type="ECO:0000259" key="1">
    <source>
        <dbReference type="PROSITE" id="PS51085"/>
    </source>
</evidence>
<dbReference type="Pfam" id="PF00111">
    <property type="entry name" value="Fer2"/>
    <property type="match status" value="1"/>
</dbReference>
<dbReference type="Gene3D" id="3.10.20.30">
    <property type="match status" value="1"/>
</dbReference>
<dbReference type="InterPro" id="IPR043129">
    <property type="entry name" value="ATPase_NBD"/>
</dbReference>
<dbReference type="AlphaFoldDB" id="A0A9D2MCY1"/>
<sequence>MSVITFYRGCEQIQRTFSGRPSLRSLLLEAGLPFPMPCGGNHTCGKCKVRCAGQLAPPCAEEAERLSPEERSQGIRLACYVQVLGDASVWLPEQEVDTLSAVVLPAHTLRKKGWGLAVDIGTTTVAAQLYRLEDGRIYGEALGANEQAGFGADVISRIEHSNQHGVAPLTECIHQQLERMAASCMAQAGVSALDCAVVTGNTTMLHFWEGLDPRGIAVAPFVPVSLFGGPGACTLGGVPPYLPPCLGAYVGADITCAVLASGLMDHPEETALLIDLGTNGEIVLAHGGTLYCASTAMGPAFEGAGLSCGMQAAPGAITAIRPDGRGGVTVEVLGSGAAEGLCGSGVLDAAAALLELGIMDETGLLDDEAPGITQREELSAWQIPGTQVFLTQKDIRQIQLAKAAVCAGICTLLEEAGLTPEEVDRLYIAGGFGHHMNRDSAARIGLFPPVLAPRARVLGNAALAGAAAVLLDEAFLDTLSAIRSRAREIPLSGNRLFSEYYMEHMLFASES</sequence>
<dbReference type="PANTHER" id="PTHR42895:SF2">
    <property type="entry name" value="IRON-SULFUR CLUSTER PROTEIN"/>
    <property type="match status" value="1"/>
</dbReference>
<organism evidence="2 3">
    <name type="scientific">Candidatus Flavonifractor intestinipullorum</name>
    <dbReference type="NCBI Taxonomy" id="2838587"/>
    <lineage>
        <taxon>Bacteria</taxon>
        <taxon>Bacillati</taxon>
        <taxon>Bacillota</taxon>
        <taxon>Clostridia</taxon>
        <taxon>Eubacteriales</taxon>
        <taxon>Oscillospiraceae</taxon>
        <taxon>Flavonifractor</taxon>
    </lineage>
</organism>
<evidence type="ECO:0000313" key="3">
    <source>
        <dbReference type="Proteomes" id="UP000824208"/>
    </source>
</evidence>
<dbReference type="EMBL" id="DWYC01000088">
    <property type="protein sequence ID" value="HJB57905.1"/>
    <property type="molecule type" value="Genomic_DNA"/>
</dbReference>
<dbReference type="SUPFAM" id="SSF53067">
    <property type="entry name" value="Actin-like ATPase domain"/>
    <property type="match status" value="1"/>
</dbReference>
<dbReference type="Gene3D" id="3.30.420.480">
    <property type="entry name" value="Domain of unknown function (DUF4445)"/>
    <property type="match status" value="1"/>
</dbReference>
<reference evidence="2" key="2">
    <citation type="submission" date="2021-04" db="EMBL/GenBank/DDBJ databases">
        <authorList>
            <person name="Gilroy R."/>
        </authorList>
    </citation>
    <scope>NUCLEOTIDE SEQUENCE</scope>
    <source>
        <strain evidence="2">CHK189-11263</strain>
    </source>
</reference>
<dbReference type="Pfam" id="PF17651">
    <property type="entry name" value="Raco_middle"/>
    <property type="match status" value="1"/>
</dbReference>
<dbReference type="InterPro" id="IPR001041">
    <property type="entry name" value="2Fe-2S_ferredoxin-type"/>
</dbReference>